<dbReference type="CDD" id="cd00093">
    <property type="entry name" value="HTH_XRE"/>
    <property type="match status" value="1"/>
</dbReference>
<name>Q70W46_YEREN</name>
<dbReference type="InterPro" id="IPR001387">
    <property type="entry name" value="Cro/C1-type_HTH"/>
</dbReference>
<dbReference type="Pfam" id="PF01381">
    <property type="entry name" value="HTH_3"/>
    <property type="match status" value="1"/>
</dbReference>
<feature type="domain" description="HTH cro/C1-type" evidence="1">
    <location>
        <begin position="8"/>
        <end position="66"/>
    </location>
</feature>
<geneLocation type="plasmid" evidence="2">
    <name>p29930</name>
</geneLocation>
<sequence>MNMVPKRLREAREAAGISQEKLSQLIDIDGKNSRSRLSSYEVGRTEPPFSLVVKIARLLDYPEYYFYTVDDDMAKNMLEVHRNRVNPEENLQYYTLEENKKLRKQNEEARKLLKQLNECLKD</sequence>
<dbReference type="PROSITE" id="PS50943">
    <property type="entry name" value="HTH_CROC1"/>
    <property type="match status" value="1"/>
</dbReference>
<dbReference type="InterPro" id="IPR010982">
    <property type="entry name" value="Lambda_DNA-bd_dom_sf"/>
</dbReference>
<keyword evidence="2" id="KW-0255">Endonuclease</keyword>
<keyword evidence="2" id="KW-0378">Hydrolase</keyword>
<dbReference type="AlphaFoldDB" id="Q70W46"/>
<accession>Q70W46</accession>
<proteinExistence type="predicted"/>
<protein>
    <recommendedName>
        <fullName evidence="1">HTH cro/C1-type domain-containing protein</fullName>
    </recommendedName>
</protein>
<dbReference type="GO" id="GO:0003677">
    <property type="term" value="F:DNA binding"/>
    <property type="evidence" value="ECO:0007669"/>
    <property type="project" value="InterPro"/>
</dbReference>
<evidence type="ECO:0000313" key="2">
    <source>
        <dbReference type="EMBL" id="CAE46775.1"/>
    </source>
</evidence>
<evidence type="ECO:0000259" key="1">
    <source>
        <dbReference type="PROSITE" id="PS50943"/>
    </source>
</evidence>
<dbReference type="SMART" id="SM00530">
    <property type="entry name" value="HTH_XRE"/>
    <property type="match status" value="1"/>
</dbReference>
<organism evidence="2">
    <name type="scientific">Yersinia enterocolitica</name>
    <dbReference type="NCBI Taxonomy" id="630"/>
    <lineage>
        <taxon>Bacteria</taxon>
        <taxon>Pseudomonadati</taxon>
        <taxon>Pseudomonadota</taxon>
        <taxon>Gammaproteobacteria</taxon>
        <taxon>Enterobacterales</taxon>
        <taxon>Yersiniaceae</taxon>
        <taxon>Yersinia</taxon>
    </lineage>
</organism>
<gene>
    <name evidence="2" type="primary">ORF15</name>
</gene>
<reference evidence="2" key="1">
    <citation type="journal article" date="2003" name="Microbiology">
        <title>A cryptic plasmid of Yersinia enterocolitica encodes a conjugative transfer system related to the regions of CloDF13 Mob and IncX Pil.</title>
        <authorList>
            <person name="Strauch E."/>
            <person name="Goelz G."/>
            <person name="Knabner D."/>
            <person name="Konietzny A."/>
            <person name="Lanka E."/>
            <person name="Appel B."/>
        </authorList>
    </citation>
    <scope>NUCLEOTIDE SEQUENCE</scope>
    <source>
        <plasmid evidence="2">p29930</plasmid>
    </source>
</reference>
<dbReference type="GO" id="GO:0004519">
    <property type="term" value="F:endonuclease activity"/>
    <property type="evidence" value="ECO:0007669"/>
    <property type="project" value="UniProtKB-KW"/>
</dbReference>
<dbReference type="SUPFAM" id="SSF47413">
    <property type="entry name" value="lambda repressor-like DNA-binding domains"/>
    <property type="match status" value="1"/>
</dbReference>
<dbReference type="EMBL" id="AJ519722">
    <property type="protein sequence ID" value="CAE46775.1"/>
    <property type="molecule type" value="Genomic_DNA"/>
</dbReference>
<dbReference type="Gene3D" id="1.10.260.40">
    <property type="entry name" value="lambda repressor-like DNA-binding domains"/>
    <property type="match status" value="1"/>
</dbReference>
<keyword evidence="2" id="KW-0540">Nuclease</keyword>
<keyword evidence="2" id="KW-0614">Plasmid</keyword>